<dbReference type="GO" id="GO:0004401">
    <property type="term" value="F:histidinol-phosphatase activity"/>
    <property type="evidence" value="ECO:0007669"/>
    <property type="project" value="UniProtKB-UniRule"/>
</dbReference>
<dbReference type="OrthoDB" id="5957391at2759"/>
<dbReference type="STRING" id="983967.A0A1E4SWZ5"/>
<evidence type="ECO:0000313" key="11">
    <source>
        <dbReference type="Proteomes" id="UP000094801"/>
    </source>
</evidence>
<dbReference type="PANTHER" id="PTHR21039:SF0">
    <property type="entry name" value="HISTIDINOL-PHOSPHATASE"/>
    <property type="match status" value="1"/>
</dbReference>
<organism evidence="10 11">
    <name type="scientific">[Candida] arabinofermentans NRRL YB-2248</name>
    <dbReference type="NCBI Taxonomy" id="983967"/>
    <lineage>
        <taxon>Eukaryota</taxon>
        <taxon>Fungi</taxon>
        <taxon>Dikarya</taxon>
        <taxon>Ascomycota</taxon>
        <taxon>Saccharomycotina</taxon>
        <taxon>Pichiomycetes</taxon>
        <taxon>Pichiales</taxon>
        <taxon>Pichiaceae</taxon>
        <taxon>Ogataea</taxon>
        <taxon>Ogataea/Candida clade</taxon>
    </lineage>
</organism>
<dbReference type="Pfam" id="PF02811">
    <property type="entry name" value="PHP"/>
    <property type="match status" value="1"/>
</dbReference>
<dbReference type="AlphaFoldDB" id="A0A1E4SWZ5"/>
<proteinExistence type="inferred from homology"/>
<evidence type="ECO:0000256" key="1">
    <source>
        <dbReference type="ARBA" id="ARBA00004970"/>
    </source>
</evidence>
<dbReference type="GO" id="GO:0005737">
    <property type="term" value="C:cytoplasm"/>
    <property type="evidence" value="ECO:0007669"/>
    <property type="project" value="TreeGrafter"/>
</dbReference>
<evidence type="ECO:0000256" key="2">
    <source>
        <dbReference type="ARBA" id="ARBA00009152"/>
    </source>
</evidence>
<dbReference type="EMBL" id="KV453859">
    <property type="protein sequence ID" value="ODV84020.1"/>
    <property type="molecule type" value="Genomic_DNA"/>
</dbReference>
<evidence type="ECO:0000256" key="8">
    <source>
        <dbReference type="RuleBase" id="RU366003"/>
    </source>
</evidence>
<feature type="domain" description="PHP" evidence="9">
    <location>
        <begin position="5"/>
        <end position="231"/>
    </location>
</feature>
<accession>A0A1E4SWZ5</accession>
<protein>
    <recommendedName>
        <fullName evidence="3 8">Histidinol-phosphatase</fullName>
        <shortName evidence="8">HolPase</shortName>
        <ecNumber evidence="3 8">3.1.3.15</ecNumber>
    </recommendedName>
</protein>
<keyword evidence="6 8" id="KW-0368">Histidine biosynthesis</keyword>
<dbReference type="InterPro" id="IPR004013">
    <property type="entry name" value="PHP_dom"/>
</dbReference>
<dbReference type="Proteomes" id="UP000094801">
    <property type="component" value="Unassembled WGS sequence"/>
</dbReference>
<reference evidence="11" key="1">
    <citation type="submission" date="2016-04" db="EMBL/GenBank/DDBJ databases">
        <title>Comparative genomics of biotechnologically important yeasts.</title>
        <authorList>
            <consortium name="DOE Joint Genome Institute"/>
            <person name="Riley R."/>
            <person name="Haridas S."/>
            <person name="Wolfe K.H."/>
            <person name="Lopes M.R."/>
            <person name="Hittinger C.T."/>
            <person name="Goker M."/>
            <person name="Salamov A."/>
            <person name="Wisecaver J."/>
            <person name="Long T.M."/>
            <person name="Aerts A.L."/>
            <person name="Barry K."/>
            <person name="Choi C."/>
            <person name="Clum A."/>
            <person name="Coughlan A.Y."/>
            <person name="Deshpande S."/>
            <person name="Douglass A.P."/>
            <person name="Hanson S.J."/>
            <person name="Klenk H.-P."/>
            <person name="Labutti K."/>
            <person name="Lapidus A."/>
            <person name="Lindquist E."/>
            <person name="Lipzen A."/>
            <person name="Meier-Kolthoff J.P."/>
            <person name="Ohm R.A."/>
            <person name="Otillar R.P."/>
            <person name="Pangilinan J."/>
            <person name="Peng Y."/>
            <person name="Rokas A."/>
            <person name="Rosa C.A."/>
            <person name="Scheuner C."/>
            <person name="Sibirny A.A."/>
            <person name="Slot J.C."/>
            <person name="Stielow J.B."/>
            <person name="Sun H."/>
            <person name="Kurtzman C.P."/>
            <person name="Blackwell M."/>
            <person name="Grigoriev I.V."/>
            <person name="Jeffries T.W."/>
        </authorList>
    </citation>
    <scope>NUCLEOTIDE SEQUENCE [LARGE SCALE GENOMIC DNA]</scope>
    <source>
        <strain evidence="11">NRRL YB-2248</strain>
    </source>
</reference>
<dbReference type="EC" id="3.1.3.15" evidence="3 8"/>
<comment type="pathway">
    <text evidence="1 8">Amino-acid biosynthesis; L-histidine biosynthesis; L-histidine from 5-phospho-alpha-D-ribose 1-diphosphate: step 8/9.</text>
</comment>
<name>A0A1E4SWZ5_9ASCO</name>
<keyword evidence="11" id="KW-1185">Reference proteome</keyword>
<dbReference type="PANTHER" id="PTHR21039">
    <property type="entry name" value="HISTIDINOL PHOSPHATASE-RELATED"/>
    <property type="match status" value="1"/>
</dbReference>
<evidence type="ECO:0000256" key="3">
    <source>
        <dbReference type="ARBA" id="ARBA00013085"/>
    </source>
</evidence>
<comment type="similarity">
    <text evidence="2 8">Belongs to the PHP hydrolase family. HisK subfamily.</text>
</comment>
<keyword evidence="4 8" id="KW-0028">Amino-acid biosynthesis</keyword>
<evidence type="ECO:0000256" key="5">
    <source>
        <dbReference type="ARBA" id="ARBA00022801"/>
    </source>
</evidence>
<evidence type="ECO:0000259" key="9">
    <source>
        <dbReference type="Pfam" id="PF02811"/>
    </source>
</evidence>
<evidence type="ECO:0000313" key="10">
    <source>
        <dbReference type="EMBL" id="ODV84020.1"/>
    </source>
</evidence>
<comment type="catalytic activity">
    <reaction evidence="7 8">
        <text>L-histidinol phosphate + H2O = L-histidinol + phosphate</text>
        <dbReference type="Rhea" id="RHEA:14465"/>
        <dbReference type="ChEBI" id="CHEBI:15377"/>
        <dbReference type="ChEBI" id="CHEBI:43474"/>
        <dbReference type="ChEBI" id="CHEBI:57699"/>
        <dbReference type="ChEBI" id="CHEBI:57980"/>
        <dbReference type="EC" id="3.1.3.15"/>
    </reaction>
</comment>
<dbReference type="GO" id="GO:0000105">
    <property type="term" value="P:L-histidine biosynthetic process"/>
    <property type="evidence" value="ECO:0007669"/>
    <property type="project" value="UniProtKB-UniRule"/>
</dbReference>
<dbReference type="InterPro" id="IPR016195">
    <property type="entry name" value="Pol/histidinol_Pase-like"/>
</dbReference>
<dbReference type="NCBIfam" id="TIGR01856">
    <property type="entry name" value="hisJ_fam"/>
    <property type="match status" value="1"/>
</dbReference>
<gene>
    <name evidence="10" type="ORF">CANARDRAFT_9016</name>
</gene>
<dbReference type="SUPFAM" id="SSF89550">
    <property type="entry name" value="PHP domain-like"/>
    <property type="match status" value="1"/>
</dbReference>
<keyword evidence="5 8" id="KW-0378">Hydrolase</keyword>
<evidence type="ECO:0000256" key="4">
    <source>
        <dbReference type="ARBA" id="ARBA00022605"/>
    </source>
</evidence>
<dbReference type="InterPro" id="IPR010140">
    <property type="entry name" value="Histidinol_P_phosphatase_HisJ"/>
</dbReference>
<evidence type="ECO:0000256" key="7">
    <source>
        <dbReference type="ARBA" id="ARBA00049158"/>
    </source>
</evidence>
<dbReference type="Gene3D" id="3.20.20.140">
    <property type="entry name" value="Metal-dependent hydrolases"/>
    <property type="match status" value="1"/>
</dbReference>
<dbReference type="UniPathway" id="UPA00031">
    <property type="reaction ID" value="UER00013"/>
</dbReference>
<evidence type="ECO:0000256" key="6">
    <source>
        <dbReference type="ARBA" id="ARBA00023102"/>
    </source>
</evidence>
<sequence length="324" mass="37290">MVHSHHSHSGQYVSHAVDTLEQVIDKVKLMNFKTFCLTEHVPRYSAETLYPEEIAKGYTPNNLIDNFNNYYKHAIQIQKIVNNDESNGLKILVGFEIEGGIDAFHLDKCLQLKQDLKPDVIVGSVHHLNGIPIDFDRESWLNAKGTDTFKDFYKRYFQTVLIMISKLKPEIIGHLDLIRLMVDLTNDRCEITGKLIDDVNIELDWPDVWNIIVQIVEMSVEQGTLIELNSAAIRKGWSSPYPKKDIVELVLSKGGKFCLSDDSHGLSQIGLNYEKVLKYIKSFHNFEKLYYWDIDLNGDCFVSSVDIKQLELDPFWLNYTTSTN</sequence>